<evidence type="ECO:0000313" key="2">
    <source>
        <dbReference type="EMBL" id="TWH64961.1"/>
    </source>
</evidence>
<gene>
    <name evidence="2" type="ORF">LX59_01903</name>
</gene>
<dbReference type="Proteomes" id="UP000319627">
    <property type="component" value="Unassembled WGS sequence"/>
</dbReference>
<dbReference type="InterPro" id="IPR021550">
    <property type="entry name" value="DUF2897"/>
</dbReference>
<accession>A0A562I1Q0</accession>
<proteinExistence type="predicted"/>
<dbReference type="RefSeq" id="WP_144571608.1">
    <property type="nucleotide sequence ID" value="NZ_VLKG01000006.1"/>
</dbReference>
<keyword evidence="1" id="KW-0472">Membrane</keyword>
<dbReference type="EMBL" id="VLKG01000006">
    <property type="protein sequence ID" value="TWH64961.1"/>
    <property type="molecule type" value="Genomic_DNA"/>
</dbReference>
<keyword evidence="3" id="KW-1185">Reference proteome</keyword>
<dbReference type="OrthoDB" id="6184284at2"/>
<evidence type="ECO:0000313" key="3">
    <source>
        <dbReference type="Proteomes" id="UP000319627"/>
    </source>
</evidence>
<protein>
    <submittedName>
        <fullName evidence="2">Uncharacterized protein DUF1049</fullName>
    </submittedName>
</protein>
<dbReference type="Pfam" id="PF11446">
    <property type="entry name" value="DUF2897"/>
    <property type="match status" value="1"/>
</dbReference>
<sequence>MPWYIWLLIAIVIGFVIGGLLNLLSAARPIPLTEEQKKRIAQRNAQLDEEEKQERKD</sequence>
<evidence type="ECO:0000256" key="1">
    <source>
        <dbReference type="SAM" id="Phobius"/>
    </source>
</evidence>
<reference evidence="2 3" key="1">
    <citation type="submission" date="2019-07" db="EMBL/GenBank/DDBJ databases">
        <title>Genomic Encyclopedia of Type Strains, Phase I: the one thousand microbial genomes (KMG-I) project.</title>
        <authorList>
            <person name="Kyrpides N."/>
        </authorList>
    </citation>
    <scope>NUCLEOTIDE SEQUENCE [LARGE SCALE GENOMIC DNA]</scope>
    <source>
        <strain evidence="2 3">DSM 375</strain>
    </source>
</reference>
<feature type="transmembrane region" description="Helical" evidence="1">
    <location>
        <begin position="6"/>
        <end position="27"/>
    </location>
</feature>
<keyword evidence="1" id="KW-1133">Transmembrane helix</keyword>
<dbReference type="AlphaFoldDB" id="A0A562I1Q0"/>
<keyword evidence="1" id="KW-0812">Transmembrane</keyword>
<name>A0A562I1Q0_9GAMM</name>
<comment type="caution">
    <text evidence="2">The sequence shown here is derived from an EMBL/GenBank/DDBJ whole genome shotgun (WGS) entry which is preliminary data.</text>
</comment>
<organism evidence="2 3">
    <name type="scientific">Azomonas agilis</name>
    <dbReference type="NCBI Taxonomy" id="116849"/>
    <lineage>
        <taxon>Bacteria</taxon>
        <taxon>Pseudomonadati</taxon>
        <taxon>Pseudomonadota</taxon>
        <taxon>Gammaproteobacteria</taxon>
        <taxon>Pseudomonadales</taxon>
        <taxon>Pseudomonadaceae</taxon>
        <taxon>Azomonas</taxon>
    </lineage>
</organism>
<dbReference type="GO" id="GO:0005886">
    <property type="term" value="C:plasma membrane"/>
    <property type="evidence" value="ECO:0007669"/>
    <property type="project" value="InterPro"/>
</dbReference>